<feature type="chain" id="PRO_5046727690" evidence="3">
    <location>
        <begin position="16"/>
        <end position="1234"/>
    </location>
</feature>
<protein>
    <submittedName>
        <fullName evidence="5">Oidioi.mRNA.OKI2018_I69.chr1.g1400.t2.cds</fullName>
    </submittedName>
</protein>
<dbReference type="Proteomes" id="UP001158576">
    <property type="component" value="Chromosome 1"/>
</dbReference>
<dbReference type="SMART" id="SM00219">
    <property type="entry name" value="TyrKc"/>
    <property type="match status" value="1"/>
</dbReference>
<keyword evidence="3" id="KW-0732">Signal</keyword>
<reference evidence="5 6" key="1">
    <citation type="submission" date="2021-04" db="EMBL/GenBank/DDBJ databases">
        <authorList>
            <person name="Bliznina A."/>
        </authorList>
    </citation>
    <scope>NUCLEOTIDE SEQUENCE [LARGE SCALE GENOMIC DNA]</scope>
</reference>
<dbReference type="Pfam" id="PF07714">
    <property type="entry name" value="PK_Tyr_Ser-Thr"/>
    <property type="match status" value="1"/>
</dbReference>
<dbReference type="PROSITE" id="PS50011">
    <property type="entry name" value="PROTEIN_KINASE_DOM"/>
    <property type="match status" value="1"/>
</dbReference>
<dbReference type="InterPro" id="IPR008266">
    <property type="entry name" value="Tyr_kinase_AS"/>
</dbReference>
<dbReference type="PROSITE" id="PS00109">
    <property type="entry name" value="PROTEIN_KINASE_TYR"/>
    <property type="match status" value="1"/>
</dbReference>
<evidence type="ECO:0000313" key="6">
    <source>
        <dbReference type="Proteomes" id="UP001158576"/>
    </source>
</evidence>
<dbReference type="InterPro" id="IPR020635">
    <property type="entry name" value="Tyr_kinase_cat_dom"/>
</dbReference>
<evidence type="ECO:0000256" key="2">
    <source>
        <dbReference type="SAM" id="Phobius"/>
    </source>
</evidence>
<keyword evidence="1" id="KW-0547">Nucleotide-binding</keyword>
<evidence type="ECO:0000313" key="5">
    <source>
        <dbReference type="EMBL" id="CAG5104626.1"/>
    </source>
</evidence>
<feature type="domain" description="Protein kinase" evidence="4">
    <location>
        <begin position="891"/>
        <end position="1234"/>
    </location>
</feature>
<evidence type="ECO:0000256" key="3">
    <source>
        <dbReference type="SAM" id="SignalP"/>
    </source>
</evidence>
<dbReference type="PANTHER" id="PTHR24416">
    <property type="entry name" value="TYROSINE-PROTEIN KINASE RECEPTOR"/>
    <property type="match status" value="1"/>
</dbReference>
<dbReference type="PANTHER" id="PTHR24416:SF600">
    <property type="entry name" value="PDGF- AND VEGF-RECEPTOR RELATED, ISOFORM J"/>
    <property type="match status" value="1"/>
</dbReference>
<evidence type="ECO:0000259" key="4">
    <source>
        <dbReference type="PROSITE" id="PS50011"/>
    </source>
</evidence>
<dbReference type="InterPro" id="IPR001245">
    <property type="entry name" value="Ser-Thr/Tyr_kinase_cat_dom"/>
</dbReference>
<evidence type="ECO:0000256" key="1">
    <source>
        <dbReference type="ARBA" id="ARBA00022840"/>
    </source>
</evidence>
<dbReference type="InterPro" id="IPR050122">
    <property type="entry name" value="RTK"/>
</dbReference>
<feature type="transmembrane region" description="Helical" evidence="2">
    <location>
        <begin position="954"/>
        <end position="975"/>
    </location>
</feature>
<name>A0ABN7ST06_OIKDI</name>
<sequence>MRACFLFLFFPLREARNVGDYLQYEHFIALAADFFNYCTEKSCDGFATYCHSQRDRINSNEGITNEFLLELCEPCEQKSNRTMYLCGTSFAGEKIPVLSFATTDSSFLQVESFLKRTDLNQSTLNLLNQFGQTALLSLACFQGPKTDPYKQTLRTNDYVSLLSKMIDLGADVEAKDKFGFDILDCGLLYHNIGVISAVTNNRMLYDTFKSRQLFDSLMDSLERRKRSFAPIENEFKLSSMFPQFEMDVSKRLHLNFMNYLQPENLRPVVDSLLSIERMEETFSGEGNFIRERVNRFQKSMDTFFNSPDSCSQDNFECYQLIAMASVLDSVVNSTLLFVDHYGSEYKFSEKIMRNFNDSMIDIIKLLLRIVENLEYVEYINDVRSVKVMTSVLRFLTPLLEKQFVKNWFLSQAGWVELNDLFHHFFEVEFIKDEKRRNNTLPAELIYAPIDGTRMKNTSDHSKLCRILFDFAEKCLMYDVVSLFEINRKKFAETGCDRNKLIQKSICLDRDSLKSLVAKRIPAKSQIVSVSSQPKEANQDFCGERTLRRRIQNAMQPCQKQDEKLLREKHLYLHPIKHLLKNKYIRLYGNLASFALIYNKEDLLVQFLSCDRAWISMDSSQLCITNESTNSWSGDAETCTGVFYEMSPLQLYASLKIHNFESYSFEKLFGQTGEQTHSTLVSHDPVFRRNILMWVLFSNPMEYFVEDSFGGGFGWTGYQTYIKDIESMLTHLARKVNSDPSVLEIRTQLINSRDVNNCTILHYLMITSSYEHIIRHPIFTHHSNLQRGIKNIMKSQFNEDKCTFPVLAALGEVPPLKLLLWNLEHLEDISDTLKIIGEFPTELQPTAIVQLIRRIHDKYVNKSLDTGADLKSLENVMSILETIFTNGTNINVKICDAYGNSANRIIYQKKVIDNQVIAKWLEKELGKNASTRYSEIIKEINRKSAGFKCKKSKSVIIALIVCCVIMLVAAHSLYIYKRRKNKQRELDTQLCQIERATTRYIQDLCLNMTVEGIEDKFMKTEDFDESSQEELGQGHFGYVYCINSRINGQWQKSGYKNDKSGCRHIAAMNVVHRDIACRNIFISSIENSETQKFFIAKIGDFGMARKVDGTRFLISEASEQLPWRQCAPEVLSLPSKFSEFSDVWSFGILLWEAYSWGEQVFKEKTLAEMIEYYTRDFRFCQEEHGLKKPDFMPEEVEKALAAQQHFPGRRSLVSRHALHQPGDSNFFKDASCDRA</sequence>
<dbReference type="InterPro" id="IPR000719">
    <property type="entry name" value="Prot_kinase_dom"/>
</dbReference>
<dbReference type="SUPFAM" id="SSF56112">
    <property type="entry name" value="Protein kinase-like (PK-like)"/>
    <property type="match status" value="1"/>
</dbReference>
<dbReference type="EMBL" id="OU015566">
    <property type="protein sequence ID" value="CAG5104626.1"/>
    <property type="molecule type" value="Genomic_DNA"/>
</dbReference>
<proteinExistence type="predicted"/>
<keyword evidence="2" id="KW-1133">Transmembrane helix</keyword>
<organism evidence="5 6">
    <name type="scientific">Oikopleura dioica</name>
    <name type="common">Tunicate</name>
    <dbReference type="NCBI Taxonomy" id="34765"/>
    <lineage>
        <taxon>Eukaryota</taxon>
        <taxon>Metazoa</taxon>
        <taxon>Chordata</taxon>
        <taxon>Tunicata</taxon>
        <taxon>Appendicularia</taxon>
        <taxon>Copelata</taxon>
        <taxon>Oikopleuridae</taxon>
        <taxon>Oikopleura</taxon>
    </lineage>
</organism>
<keyword evidence="6" id="KW-1185">Reference proteome</keyword>
<keyword evidence="1" id="KW-0067">ATP-binding</keyword>
<keyword evidence="2" id="KW-0812">Transmembrane</keyword>
<accession>A0ABN7ST06</accession>
<gene>
    <name evidence="5" type="ORF">OKIOD_LOCUS10165</name>
</gene>
<dbReference type="Gene3D" id="1.10.510.10">
    <property type="entry name" value="Transferase(Phosphotransferase) domain 1"/>
    <property type="match status" value="1"/>
</dbReference>
<keyword evidence="2" id="KW-0472">Membrane</keyword>
<feature type="signal peptide" evidence="3">
    <location>
        <begin position="1"/>
        <end position="15"/>
    </location>
</feature>
<dbReference type="InterPro" id="IPR011009">
    <property type="entry name" value="Kinase-like_dom_sf"/>
</dbReference>